<accession>A0AAF0ZMS6</accession>
<dbReference type="Proteomes" id="UP001234989">
    <property type="component" value="Chromosome 9"/>
</dbReference>
<evidence type="ECO:0008006" key="3">
    <source>
        <dbReference type="Google" id="ProtNLM"/>
    </source>
</evidence>
<name>A0AAF0ZMS6_SOLVR</name>
<reference evidence="1" key="1">
    <citation type="submission" date="2023-08" db="EMBL/GenBank/DDBJ databases">
        <title>A de novo genome assembly of Solanum verrucosum Schlechtendal, a Mexican diploid species geographically isolated from the other diploid A-genome species in potato relatives.</title>
        <authorList>
            <person name="Hosaka K."/>
        </authorList>
    </citation>
    <scope>NUCLEOTIDE SEQUENCE</scope>
    <source>
        <tissue evidence="1">Young leaves</tissue>
    </source>
</reference>
<organism evidence="1 2">
    <name type="scientific">Solanum verrucosum</name>
    <dbReference type="NCBI Taxonomy" id="315347"/>
    <lineage>
        <taxon>Eukaryota</taxon>
        <taxon>Viridiplantae</taxon>
        <taxon>Streptophyta</taxon>
        <taxon>Embryophyta</taxon>
        <taxon>Tracheophyta</taxon>
        <taxon>Spermatophyta</taxon>
        <taxon>Magnoliopsida</taxon>
        <taxon>eudicotyledons</taxon>
        <taxon>Gunneridae</taxon>
        <taxon>Pentapetalae</taxon>
        <taxon>asterids</taxon>
        <taxon>lamiids</taxon>
        <taxon>Solanales</taxon>
        <taxon>Solanaceae</taxon>
        <taxon>Solanoideae</taxon>
        <taxon>Solaneae</taxon>
        <taxon>Solanum</taxon>
    </lineage>
</organism>
<dbReference type="AlphaFoldDB" id="A0AAF0ZMS6"/>
<keyword evidence="2" id="KW-1185">Reference proteome</keyword>
<dbReference type="EMBL" id="CP133620">
    <property type="protein sequence ID" value="WMV44926.1"/>
    <property type="molecule type" value="Genomic_DNA"/>
</dbReference>
<evidence type="ECO:0000313" key="2">
    <source>
        <dbReference type="Proteomes" id="UP001234989"/>
    </source>
</evidence>
<protein>
    <recommendedName>
        <fullName evidence="3">Retrotransposon gag domain-containing protein</fullName>
    </recommendedName>
</protein>
<sequence length="196" mass="22096">MVFECRPRLGCRLRGRGRASGKGRGRVAHVGDEALVKNAPMNENPHAHHEEIEENVDVEDVEEVGHEKEVPTGTTGVPPLDPVLAQQIMSFLMGLVGPGVIAMRDFVGWELSISMGLSLCPFNFKARLNNGVERIWNADLLEKYVPRTLRDCKKDEFMSLEQYGITVATFEAKFHALSRYATQLATIEEERIWKEF</sequence>
<gene>
    <name evidence="1" type="ORF">MTR67_038311</name>
</gene>
<evidence type="ECO:0000313" key="1">
    <source>
        <dbReference type="EMBL" id="WMV44926.1"/>
    </source>
</evidence>
<proteinExistence type="predicted"/>